<evidence type="ECO:0000259" key="12">
    <source>
        <dbReference type="Pfam" id="PF23256"/>
    </source>
</evidence>
<dbReference type="PANTHER" id="PTHR32468">
    <property type="entry name" value="CATION/H + ANTIPORTER"/>
    <property type="match status" value="1"/>
</dbReference>
<keyword evidence="5" id="KW-0630">Potassium</keyword>
<dbReference type="InterPro" id="IPR038770">
    <property type="entry name" value="Na+/solute_symporter_sf"/>
</dbReference>
<feature type="domain" description="Cation/H(+) antiporter C-terminal" evidence="13">
    <location>
        <begin position="584"/>
        <end position="725"/>
    </location>
</feature>
<protein>
    <submittedName>
        <fullName evidence="14">Na_H_Exchanger domain-containing protein</fullName>
    </submittedName>
</protein>
<keyword evidence="2" id="KW-0813">Transport</keyword>
<evidence type="ECO:0000256" key="8">
    <source>
        <dbReference type="ARBA" id="ARBA00023136"/>
    </source>
</evidence>
<dbReference type="GO" id="GO:0006885">
    <property type="term" value="P:regulation of pH"/>
    <property type="evidence" value="ECO:0007669"/>
    <property type="project" value="TreeGrafter"/>
</dbReference>
<evidence type="ECO:0000256" key="5">
    <source>
        <dbReference type="ARBA" id="ARBA00022958"/>
    </source>
</evidence>
<proteinExistence type="inferred from homology"/>
<dbReference type="GO" id="GO:1902600">
    <property type="term" value="P:proton transmembrane transport"/>
    <property type="evidence" value="ECO:0007669"/>
    <property type="project" value="InterPro"/>
</dbReference>
<feature type="transmembrane region" description="Helical" evidence="10">
    <location>
        <begin position="54"/>
        <end position="71"/>
    </location>
</feature>
<dbReference type="InterPro" id="IPR006153">
    <property type="entry name" value="Cation/H_exchanger_TM"/>
</dbReference>
<dbReference type="GO" id="GO:0012505">
    <property type="term" value="C:endomembrane system"/>
    <property type="evidence" value="ECO:0007669"/>
    <property type="project" value="TreeGrafter"/>
</dbReference>
<name>A0A1Q3CLR1_CEPFO</name>
<dbReference type="EMBL" id="BDDD01002318">
    <property type="protein sequence ID" value="GAV81052.1"/>
    <property type="molecule type" value="Genomic_DNA"/>
</dbReference>
<feature type="domain" description="Cation/H(+) antiporter central" evidence="12">
    <location>
        <begin position="440"/>
        <end position="567"/>
    </location>
</feature>
<keyword evidence="3" id="KW-0633">Potassium transport</keyword>
<feature type="transmembrane region" description="Helical" evidence="10">
    <location>
        <begin position="123"/>
        <end position="143"/>
    </location>
</feature>
<evidence type="ECO:0000256" key="1">
    <source>
        <dbReference type="ARBA" id="ARBA00004141"/>
    </source>
</evidence>
<dbReference type="GO" id="GO:0006813">
    <property type="term" value="P:potassium ion transport"/>
    <property type="evidence" value="ECO:0007669"/>
    <property type="project" value="UniProtKB-KW"/>
</dbReference>
<feature type="transmembrane region" description="Helical" evidence="10">
    <location>
        <begin position="155"/>
        <end position="180"/>
    </location>
</feature>
<keyword evidence="4 10" id="KW-0812">Transmembrane</keyword>
<evidence type="ECO:0000256" key="3">
    <source>
        <dbReference type="ARBA" id="ARBA00022538"/>
    </source>
</evidence>
<dbReference type="AlphaFoldDB" id="A0A1Q3CLR1"/>
<evidence type="ECO:0000313" key="14">
    <source>
        <dbReference type="EMBL" id="GAV81052.1"/>
    </source>
</evidence>
<evidence type="ECO:0000259" key="11">
    <source>
        <dbReference type="Pfam" id="PF00999"/>
    </source>
</evidence>
<dbReference type="Pfam" id="PF23259">
    <property type="entry name" value="CHX17_C"/>
    <property type="match status" value="1"/>
</dbReference>
<sequence>MPSLELQIFAIFLISQSSHFVLKRLGVPIFISHLIAGLVIGPMAAELIHRSEESIQVLGPVSALGYAFFMFQSGVKMNIGMVKRAGKMATYIGVLSVLVPLLAGSIALQFVNEEAETFYKNSSFLLTVTYSLTSFPVIANLLSHLKIINSELGRLVLSSAAVGDLLSLFLFASTAFLKIGIEVHRQLAQEEIVLSAIYVLVVLFVLRPAMMWVVKHTPEGRPVKDIHIYAVILAFLMTIYASKYFGQILILGPFIFGLAVPDGPPLGSALVEKFDCMVSGLFLPLFVATCGMRMQFGFTSNLIRLHIIVFLVTMLTKFLVSLLLTLLCKMPKRDASAFALIISAKGVVEMGWYGYLSDNMLMPHDVYAFLIMAILYLACQVPVLVKWLYDPSRKYAGYRKRNIMNSKLNSELQMLACIHVPNNVTAVINLLDASCPTGERPLAVNVLHLIKLSGQASPIFISHQTEQKTLSNNSYSGNVITSFQQFERNNWGAVSINAFTAISPTNLMYEDICTLALDTLTSVIVLPFHRRWYTDGSIESDDHAIMTLNWNVLERAPCSVGILIDRGHLRHPTELLSSSESSHKIAMIFFGGNDDREALTFAKRMAQDTRVKLTVRYLYATNQGGDDTSTWNHMLDSEVIRDIKDNGYVRYIEEEVNDGHVTASILRGMVNEYDLIIVGRRYEVDTPQTSGLEEWSEFPELGVIGDLLASADFFGKCSVLVVQQQQTT</sequence>
<dbReference type="Pfam" id="PF00999">
    <property type="entry name" value="Na_H_Exchanger"/>
    <property type="match status" value="1"/>
</dbReference>
<dbReference type="InterPro" id="IPR057290">
    <property type="entry name" value="CHX17_C"/>
</dbReference>
<gene>
    <name evidence="14" type="ORF">CFOL_v3_24511</name>
</gene>
<dbReference type="InParanoid" id="A0A1Q3CLR1"/>
<comment type="subcellular location">
    <subcellularLocation>
        <location evidence="1">Membrane</location>
        <topology evidence="1">Multi-pass membrane protein</topology>
    </subcellularLocation>
</comment>
<comment type="caution">
    <text evidence="14">The sequence shown here is derived from an EMBL/GenBank/DDBJ whole genome shotgun (WGS) entry which is preliminary data.</text>
</comment>
<evidence type="ECO:0000256" key="10">
    <source>
        <dbReference type="SAM" id="Phobius"/>
    </source>
</evidence>
<feature type="transmembrane region" description="Helical" evidence="10">
    <location>
        <begin position="91"/>
        <end position="111"/>
    </location>
</feature>
<feature type="transmembrane region" description="Helical" evidence="10">
    <location>
        <begin position="335"/>
        <end position="355"/>
    </location>
</feature>
<evidence type="ECO:0000256" key="4">
    <source>
        <dbReference type="ARBA" id="ARBA00022692"/>
    </source>
</evidence>
<evidence type="ECO:0000256" key="6">
    <source>
        <dbReference type="ARBA" id="ARBA00022989"/>
    </source>
</evidence>
<feature type="transmembrane region" description="Helical" evidence="10">
    <location>
        <begin position="192"/>
        <end position="214"/>
    </location>
</feature>
<dbReference type="Pfam" id="PF23256">
    <property type="entry name" value="CHX17_2nd"/>
    <property type="match status" value="1"/>
</dbReference>
<reference evidence="15" key="1">
    <citation type="submission" date="2016-04" db="EMBL/GenBank/DDBJ databases">
        <title>Cephalotus genome sequencing.</title>
        <authorList>
            <person name="Fukushima K."/>
            <person name="Hasebe M."/>
            <person name="Fang X."/>
        </authorList>
    </citation>
    <scope>NUCLEOTIDE SEQUENCE [LARGE SCALE GENOMIC DNA]</scope>
    <source>
        <strain evidence="15">cv. St1</strain>
    </source>
</reference>
<accession>A0A1Q3CLR1</accession>
<dbReference type="Gene3D" id="1.20.1530.20">
    <property type="match status" value="1"/>
</dbReference>
<evidence type="ECO:0000256" key="2">
    <source>
        <dbReference type="ARBA" id="ARBA00022448"/>
    </source>
</evidence>
<dbReference type="InterPro" id="IPR057291">
    <property type="entry name" value="CHX17_2nd"/>
</dbReference>
<dbReference type="GO" id="GO:0016020">
    <property type="term" value="C:membrane"/>
    <property type="evidence" value="ECO:0007669"/>
    <property type="project" value="UniProtKB-SubCell"/>
</dbReference>
<feature type="transmembrane region" description="Helical" evidence="10">
    <location>
        <begin position="29"/>
        <end position="48"/>
    </location>
</feature>
<evidence type="ECO:0000259" key="13">
    <source>
        <dbReference type="Pfam" id="PF23259"/>
    </source>
</evidence>
<evidence type="ECO:0000256" key="9">
    <source>
        <dbReference type="ARBA" id="ARBA00038341"/>
    </source>
</evidence>
<dbReference type="OrthoDB" id="1938353at2759"/>
<feature type="transmembrane region" description="Helical" evidence="10">
    <location>
        <begin position="226"/>
        <end position="242"/>
    </location>
</feature>
<feature type="transmembrane region" description="Helical" evidence="10">
    <location>
        <begin position="302"/>
        <end position="328"/>
    </location>
</feature>
<evidence type="ECO:0000256" key="7">
    <source>
        <dbReference type="ARBA" id="ARBA00023065"/>
    </source>
</evidence>
<feature type="domain" description="Cation/H+ exchanger transmembrane" evidence="11">
    <location>
        <begin position="17"/>
        <end position="379"/>
    </location>
</feature>
<comment type="similarity">
    <text evidence="9">Belongs to the monovalent cation:proton antiporter 2 (CPA2) transporter (TC 2.A.37) family. CHX (TC 2.A.37.4) subfamily.</text>
</comment>
<evidence type="ECO:0000313" key="15">
    <source>
        <dbReference type="Proteomes" id="UP000187406"/>
    </source>
</evidence>
<keyword evidence="6 10" id="KW-1133">Transmembrane helix</keyword>
<keyword evidence="8 10" id="KW-0472">Membrane</keyword>
<dbReference type="PANTHER" id="PTHR32468:SF17">
    <property type="entry name" value="CATION_H(+) ANTIPORTER 4"/>
    <property type="match status" value="1"/>
</dbReference>
<keyword evidence="15" id="KW-1185">Reference proteome</keyword>
<feature type="transmembrane region" description="Helical" evidence="10">
    <location>
        <begin position="367"/>
        <end position="389"/>
    </location>
</feature>
<keyword evidence="7" id="KW-0406">Ion transport</keyword>
<dbReference type="GO" id="GO:0015297">
    <property type="term" value="F:antiporter activity"/>
    <property type="evidence" value="ECO:0007669"/>
    <property type="project" value="InterPro"/>
</dbReference>
<dbReference type="InterPro" id="IPR050794">
    <property type="entry name" value="CPA2_transporter"/>
</dbReference>
<organism evidence="14 15">
    <name type="scientific">Cephalotus follicularis</name>
    <name type="common">Albany pitcher plant</name>
    <dbReference type="NCBI Taxonomy" id="3775"/>
    <lineage>
        <taxon>Eukaryota</taxon>
        <taxon>Viridiplantae</taxon>
        <taxon>Streptophyta</taxon>
        <taxon>Embryophyta</taxon>
        <taxon>Tracheophyta</taxon>
        <taxon>Spermatophyta</taxon>
        <taxon>Magnoliopsida</taxon>
        <taxon>eudicotyledons</taxon>
        <taxon>Gunneridae</taxon>
        <taxon>Pentapetalae</taxon>
        <taxon>rosids</taxon>
        <taxon>fabids</taxon>
        <taxon>Oxalidales</taxon>
        <taxon>Cephalotaceae</taxon>
        <taxon>Cephalotus</taxon>
    </lineage>
</organism>
<dbReference type="Proteomes" id="UP000187406">
    <property type="component" value="Unassembled WGS sequence"/>
</dbReference>